<organism evidence="1 2">
    <name type="scientific">Pseudomonas paraeruginosa</name>
    <dbReference type="NCBI Taxonomy" id="2994495"/>
    <lineage>
        <taxon>Bacteria</taxon>
        <taxon>Pseudomonadati</taxon>
        <taxon>Pseudomonadota</taxon>
        <taxon>Gammaproteobacteria</taxon>
        <taxon>Pseudomonadales</taxon>
        <taxon>Pseudomonadaceae</taxon>
        <taxon>Pseudomonas</taxon>
    </lineage>
</organism>
<keyword evidence="2" id="KW-1185">Reference proteome</keyword>
<dbReference type="AlphaFoldDB" id="A0A2R3IM52"/>
<dbReference type="EMBL" id="CP027169">
    <property type="protein sequence ID" value="AVK03012.1"/>
    <property type="molecule type" value="Genomic_DNA"/>
</dbReference>
<protein>
    <submittedName>
        <fullName evidence="1">Uncharacterized protein</fullName>
    </submittedName>
</protein>
<evidence type="ECO:0000313" key="2">
    <source>
        <dbReference type="Proteomes" id="UP000238390"/>
    </source>
</evidence>
<name>A0A2R3IM52_9PSED</name>
<evidence type="ECO:0000313" key="1">
    <source>
        <dbReference type="EMBL" id="AVK03012.1"/>
    </source>
</evidence>
<sequence length="76" mass="8757">MKDMSMKWTEQRLRKALKQMANDQESAAVEIMRAVERSSDPRLAQRLLEVIERMHQGADVLRSIDDDIASGVIRCQ</sequence>
<gene>
    <name evidence="1" type="ORF">CSB93_4748</name>
</gene>
<dbReference type="Proteomes" id="UP000238390">
    <property type="component" value="Chromosome"/>
</dbReference>
<reference evidence="1 2" key="1">
    <citation type="submission" date="2018-02" db="EMBL/GenBank/DDBJ databases">
        <title>FDA/CDC Antimicrobial Resistant Isolate Bank Genome Sequencing.</title>
        <authorList>
            <person name="Benahmed F.H."/>
            <person name="Lutgring J.D."/>
            <person name="Yoo B."/>
            <person name="Machado M."/>
            <person name="Brown A."/>
            <person name="McAllister G."/>
            <person name="Perry A."/>
            <person name="Halpin A.L."/>
            <person name="Vavikolanu K."/>
            <person name="Ott S."/>
            <person name="Zhao X."/>
            <person name="Tallon L.J."/>
            <person name="Sadzewicz L."/>
            <person name="Aluvathingal J."/>
            <person name="Nadendla S."/>
            <person name="Voskania-kordi A."/>
            <person name="Simonyan V."/>
            <person name="Patel J."/>
            <person name="Shawar R.M."/>
        </authorList>
    </citation>
    <scope>NUCLEOTIDE SEQUENCE [LARGE SCALE GENOMIC DNA]</scope>
    <source>
        <strain evidence="1 2">AR_0356</strain>
    </source>
</reference>
<proteinExistence type="predicted"/>
<accession>A0A2R3IM52</accession>